<evidence type="ECO:0000313" key="2">
    <source>
        <dbReference type="Proteomes" id="UP001108029"/>
    </source>
</evidence>
<evidence type="ECO:0000313" key="1">
    <source>
        <dbReference type="EMBL" id="MCD9872100.1"/>
    </source>
</evidence>
<name>A0A9Q3Z7B1_9ACTN</name>
<accession>A0A9Q3Z7B1</accession>
<proteinExistence type="predicted"/>
<organism evidence="1 2">
    <name type="scientific">Streptomyces guryensis</name>
    <dbReference type="NCBI Taxonomy" id="2886947"/>
    <lineage>
        <taxon>Bacteria</taxon>
        <taxon>Bacillati</taxon>
        <taxon>Actinomycetota</taxon>
        <taxon>Actinomycetes</taxon>
        <taxon>Kitasatosporales</taxon>
        <taxon>Streptomycetaceae</taxon>
        <taxon>Streptomyces</taxon>
    </lineage>
</organism>
<sequence length="140" mass="15367">MAEVSDMELIEIADYWDLPVEGSEVTRVSFDWAVSLLIGSPESTFEVRIEDGIRLDTPEHGSLTIDPEGDPQQLAAALVLLRQPVAYVRALKNGELNIGLDNGSTLRVSASDEYEPWEITEPRGTRIVSTPGGSLAIWRS</sequence>
<dbReference type="Proteomes" id="UP001108029">
    <property type="component" value="Unassembled WGS sequence"/>
</dbReference>
<reference evidence="1" key="1">
    <citation type="submission" date="2021-12" db="EMBL/GenBank/DDBJ databases">
        <authorList>
            <person name="Lee J.-H."/>
            <person name="Kim S.-B."/>
        </authorList>
    </citation>
    <scope>NUCLEOTIDE SEQUENCE</scope>
    <source>
        <strain evidence="1">NR30</strain>
    </source>
</reference>
<comment type="caution">
    <text evidence="1">The sequence shown here is derived from an EMBL/GenBank/DDBJ whole genome shotgun (WGS) entry which is preliminary data.</text>
</comment>
<dbReference type="AlphaFoldDB" id="A0A9Q3Z7B1"/>
<dbReference type="RefSeq" id="WP_232645996.1">
    <property type="nucleotide sequence ID" value="NZ_JAJSBI010000001.1"/>
</dbReference>
<protein>
    <submittedName>
        <fullName evidence="1">DUF6188 family protein</fullName>
    </submittedName>
</protein>
<gene>
    <name evidence="1" type="ORF">LJ657_00035</name>
</gene>
<dbReference type="Pfam" id="PF19686">
    <property type="entry name" value="DUF6188"/>
    <property type="match status" value="1"/>
</dbReference>
<keyword evidence="2" id="KW-1185">Reference proteome</keyword>
<dbReference type="EMBL" id="JAJSBI010000001">
    <property type="protein sequence ID" value="MCD9872100.1"/>
    <property type="molecule type" value="Genomic_DNA"/>
</dbReference>
<dbReference type="InterPro" id="IPR046179">
    <property type="entry name" value="DUF6188"/>
</dbReference>